<sequence>MMGAGAIANNVGDGKIAGTVEAGDDPPVKKKKKSKKKKRYVYGGKGSRKMWLT</sequence>
<evidence type="ECO:0000313" key="3">
    <source>
        <dbReference type="Proteomes" id="UP000240482"/>
    </source>
</evidence>
<dbReference type="Proteomes" id="UP000240482">
    <property type="component" value="Segment"/>
</dbReference>
<name>R9S8P0_9CAUD</name>
<evidence type="ECO:0000256" key="1">
    <source>
        <dbReference type="SAM" id="MobiDB-lite"/>
    </source>
</evidence>
<feature type="region of interest" description="Disordered" evidence="1">
    <location>
        <begin position="1"/>
        <end position="53"/>
    </location>
</feature>
<gene>
    <name evidence="2" type="ORF">PRTG_00236</name>
</gene>
<accession>R9S8P0</accession>
<feature type="compositionally biased region" description="Basic residues" evidence="1">
    <location>
        <begin position="29"/>
        <end position="40"/>
    </location>
</feature>
<reference evidence="2 3" key="1">
    <citation type="submission" date="2010-10" db="EMBL/GenBank/DDBJ databases">
        <title>The Genome Sequence of Prochlorococcus phage P-SSM5.</title>
        <authorList>
            <consortium name="The Broad Institute Genome Sequencing Platform"/>
            <person name="Henn M.R."/>
            <person name="Sullivan M.S."/>
            <person name="Osburne M.S."/>
            <person name="Levin J."/>
            <person name="Malboeuf C."/>
            <person name="Casali M."/>
            <person name="Russ C."/>
            <person name="Lennon N."/>
            <person name="Chapman S.B."/>
            <person name="Erlich R."/>
            <person name="Young S.K."/>
            <person name="Yandava C."/>
            <person name="Zeng Q."/>
            <person name="Alvarado L."/>
            <person name="Anderson S."/>
            <person name="Berlin A."/>
            <person name="Chen Z."/>
            <person name="Freedman E."/>
            <person name="Gellesch M."/>
            <person name="Goldberg J."/>
            <person name="Green L."/>
            <person name="Griggs A."/>
            <person name="Gujja S."/>
            <person name="Heilman E.R."/>
            <person name="Heiman D."/>
            <person name="Hollinger A."/>
            <person name="Howarth C."/>
            <person name="Larson L."/>
            <person name="Mehta T."/>
            <person name="Pearson M."/>
            <person name="Roberts A."/>
            <person name="Ryan E."/>
            <person name="Saif S."/>
            <person name="Shea T."/>
            <person name="Shenoy N."/>
            <person name="Sisk P."/>
            <person name="Stolte C."/>
            <person name="Sykes S."/>
            <person name="White J."/>
            <person name="Yu Q."/>
            <person name="Coleman M.L."/>
            <person name="Huang K.H."/>
            <person name="Weigele P.R."/>
            <person name="DeFrancesco A.S."/>
            <person name="Kern S.E."/>
            <person name="Thompson L.R."/>
            <person name="Fu R."/>
            <person name="Hombeck B."/>
            <person name="Chisholm S.W."/>
            <person name="Haas B."/>
            <person name="Nusbaum C."/>
            <person name="Birren B."/>
        </authorList>
    </citation>
    <scope>NUCLEOTIDE SEQUENCE [LARGE SCALE GENOMIC DNA]</scope>
    <source>
        <strain evidence="2 3">P-SSM5</strain>
    </source>
</reference>
<protein>
    <submittedName>
        <fullName evidence="2">Uncharacterized protein</fullName>
    </submittedName>
</protein>
<dbReference type="EMBL" id="HQ632825">
    <property type="protein sequence ID" value="AGN12389.1"/>
    <property type="molecule type" value="Genomic_DNA"/>
</dbReference>
<evidence type="ECO:0000313" key="2">
    <source>
        <dbReference type="EMBL" id="AGN12389.1"/>
    </source>
</evidence>
<organism evidence="2 3">
    <name type="scientific">Prochlorococcus phage P-SSM5</name>
    <dbReference type="NCBI Taxonomy" id="536454"/>
    <lineage>
        <taxon>Viruses</taxon>
        <taxon>Duplodnaviria</taxon>
        <taxon>Heunggongvirae</taxon>
        <taxon>Uroviricota</taxon>
        <taxon>Caudoviricetes</taxon>
        <taxon>Pantevenvirales</taxon>
        <taxon>Kyanoviridae</taxon>
        <taxon>Salacisavirus</taxon>
        <taxon>Salacisavirus pssm2</taxon>
    </lineage>
</organism>
<proteinExistence type="predicted"/>